<keyword evidence="5 10" id="KW-0812">Transmembrane</keyword>
<dbReference type="AlphaFoldDB" id="A0A813K155"/>
<proteinExistence type="inferred from homology"/>
<comment type="catalytic activity">
    <reaction evidence="1 10">
        <text>Cleaves type-1 transmembrane domains using a catalytic dyad composed of serine and histidine that are contributed by different transmembrane domains.</text>
        <dbReference type="EC" id="3.4.21.105"/>
    </reaction>
</comment>
<dbReference type="EC" id="3.4.21.105" evidence="10"/>
<comment type="subcellular location">
    <subcellularLocation>
        <location evidence="2 10">Membrane</location>
        <topology evidence="2 10">Multi-pass membrane protein</topology>
    </subcellularLocation>
</comment>
<feature type="transmembrane region" description="Helical" evidence="10">
    <location>
        <begin position="208"/>
        <end position="230"/>
    </location>
</feature>
<organism evidence="12 13">
    <name type="scientific">Polarella glacialis</name>
    <name type="common">Dinoflagellate</name>
    <dbReference type="NCBI Taxonomy" id="89957"/>
    <lineage>
        <taxon>Eukaryota</taxon>
        <taxon>Sar</taxon>
        <taxon>Alveolata</taxon>
        <taxon>Dinophyceae</taxon>
        <taxon>Suessiales</taxon>
        <taxon>Suessiaceae</taxon>
        <taxon>Polarella</taxon>
    </lineage>
</organism>
<dbReference type="InterPro" id="IPR022764">
    <property type="entry name" value="Peptidase_S54_rhomboid_dom"/>
</dbReference>
<evidence type="ECO:0000256" key="5">
    <source>
        <dbReference type="ARBA" id="ARBA00022692"/>
    </source>
</evidence>
<feature type="transmembrane region" description="Helical" evidence="10">
    <location>
        <begin position="270"/>
        <end position="293"/>
    </location>
</feature>
<dbReference type="Pfam" id="PF01694">
    <property type="entry name" value="Rhomboid"/>
    <property type="match status" value="1"/>
</dbReference>
<dbReference type="PANTHER" id="PTHR22936:SF69">
    <property type="entry name" value="RHOMBOID-LIKE PROTEIN"/>
    <property type="match status" value="1"/>
</dbReference>
<dbReference type="GO" id="GO:0004252">
    <property type="term" value="F:serine-type endopeptidase activity"/>
    <property type="evidence" value="ECO:0007669"/>
    <property type="project" value="InterPro"/>
</dbReference>
<evidence type="ECO:0000256" key="6">
    <source>
        <dbReference type="ARBA" id="ARBA00022801"/>
    </source>
</evidence>
<dbReference type="PANTHER" id="PTHR22936">
    <property type="entry name" value="RHOMBOID-RELATED"/>
    <property type="match status" value="1"/>
</dbReference>
<dbReference type="EMBL" id="CAJNNW010027450">
    <property type="protein sequence ID" value="CAE8691484.1"/>
    <property type="molecule type" value="Genomic_DNA"/>
</dbReference>
<keyword evidence="9 10" id="KW-0472">Membrane</keyword>
<accession>A0A813K155</accession>
<dbReference type="GO" id="GO:0006508">
    <property type="term" value="P:proteolysis"/>
    <property type="evidence" value="ECO:0007669"/>
    <property type="project" value="UniProtKB-KW"/>
</dbReference>
<keyword evidence="7 10" id="KW-0720">Serine protease</keyword>
<dbReference type="GO" id="GO:0016020">
    <property type="term" value="C:membrane"/>
    <property type="evidence" value="ECO:0007669"/>
    <property type="project" value="UniProtKB-SubCell"/>
</dbReference>
<dbReference type="InterPro" id="IPR002610">
    <property type="entry name" value="Peptidase_S54_rhomboid-like"/>
</dbReference>
<evidence type="ECO:0000256" key="1">
    <source>
        <dbReference type="ARBA" id="ARBA00000156"/>
    </source>
</evidence>
<name>A0A813K155_POLGL</name>
<protein>
    <recommendedName>
        <fullName evidence="10">Rhomboid-like protease</fullName>
        <ecNumber evidence="10">3.4.21.105</ecNumber>
    </recommendedName>
</protein>
<evidence type="ECO:0000256" key="4">
    <source>
        <dbReference type="ARBA" id="ARBA00022670"/>
    </source>
</evidence>
<evidence type="ECO:0000256" key="10">
    <source>
        <dbReference type="RuleBase" id="RU362115"/>
    </source>
</evidence>
<feature type="domain" description="Peptidase S54 rhomboid" evidence="11">
    <location>
        <begin position="207"/>
        <end position="347"/>
    </location>
</feature>
<feature type="transmembrane region" description="Helical" evidence="10">
    <location>
        <begin position="361"/>
        <end position="380"/>
    </location>
</feature>
<evidence type="ECO:0000256" key="2">
    <source>
        <dbReference type="ARBA" id="ARBA00004141"/>
    </source>
</evidence>
<evidence type="ECO:0000256" key="3">
    <source>
        <dbReference type="ARBA" id="ARBA00009045"/>
    </source>
</evidence>
<evidence type="ECO:0000256" key="7">
    <source>
        <dbReference type="ARBA" id="ARBA00022825"/>
    </source>
</evidence>
<feature type="transmembrane region" description="Helical" evidence="10">
    <location>
        <begin position="150"/>
        <end position="173"/>
    </location>
</feature>
<comment type="similarity">
    <text evidence="3 10">Belongs to the peptidase S54 family.</text>
</comment>
<keyword evidence="4 10" id="KW-0645">Protease</keyword>
<evidence type="ECO:0000256" key="9">
    <source>
        <dbReference type="ARBA" id="ARBA00023136"/>
    </source>
</evidence>
<keyword evidence="6 10" id="KW-0378">Hydrolase</keyword>
<evidence type="ECO:0000256" key="8">
    <source>
        <dbReference type="ARBA" id="ARBA00022989"/>
    </source>
</evidence>
<dbReference type="SUPFAM" id="SSF144091">
    <property type="entry name" value="Rhomboid-like"/>
    <property type="match status" value="1"/>
</dbReference>
<feature type="transmembrane region" description="Helical" evidence="10">
    <location>
        <begin position="237"/>
        <end position="258"/>
    </location>
</feature>
<reference evidence="12" key="1">
    <citation type="submission" date="2021-02" db="EMBL/GenBank/DDBJ databases">
        <authorList>
            <person name="Dougan E. K."/>
            <person name="Rhodes N."/>
            <person name="Thang M."/>
            <person name="Chan C."/>
        </authorList>
    </citation>
    <scope>NUCLEOTIDE SEQUENCE</scope>
</reference>
<evidence type="ECO:0000313" key="12">
    <source>
        <dbReference type="EMBL" id="CAE8691484.1"/>
    </source>
</evidence>
<dbReference type="Proteomes" id="UP000626109">
    <property type="component" value="Unassembled WGS sequence"/>
</dbReference>
<sequence length="398" mass="43203">MSQSTWAAVSIPPAQGVMHGTGNSAPPQVFGAAESARGYGAACCEGRALGREHSASCTRLQMEILDEEMALALQASELQAAQQQQNVRQQQRQQQQQDMRFQIWDPLWGDIKLTSSEAPGFCTRLLLNCCPCVFVSCRTDDGFRAWRSFLLSWACLLGFAQVIALAGVIALSGGHMPLEENPMIGPHYHALDPAGAKNAARIKVFDEWWRLLSAVMLHAGWLHLAGNLIIQLRTGAMLEVLFGHSAWLLIYIISGAYSELCSCVINPSKLGVGSSGALCGLVGAWLSFILITWNQTLPLDVKARNVQAFSVGFSIIIIVASSFLPLMDFAAHIGGLIMGISLAMVLFAGRLQHMPSRWATRIAGFCLGSAFLGFTVWWFVTQTETNAAMLSLCQPPSC</sequence>
<gene>
    <name evidence="12" type="ORF">PGLA2088_LOCUS27434</name>
</gene>
<evidence type="ECO:0000313" key="13">
    <source>
        <dbReference type="Proteomes" id="UP000626109"/>
    </source>
</evidence>
<dbReference type="InterPro" id="IPR035952">
    <property type="entry name" value="Rhomboid-like_sf"/>
</dbReference>
<feature type="transmembrane region" description="Helical" evidence="10">
    <location>
        <begin position="329"/>
        <end position="349"/>
    </location>
</feature>
<comment type="caution">
    <text evidence="12">The sequence shown here is derived from an EMBL/GenBank/DDBJ whole genome shotgun (WGS) entry which is preliminary data.</text>
</comment>
<feature type="transmembrane region" description="Helical" evidence="10">
    <location>
        <begin position="305"/>
        <end position="323"/>
    </location>
</feature>
<keyword evidence="8 10" id="KW-1133">Transmembrane helix</keyword>
<dbReference type="Gene3D" id="1.20.1540.10">
    <property type="entry name" value="Rhomboid-like"/>
    <property type="match status" value="1"/>
</dbReference>
<evidence type="ECO:0000259" key="11">
    <source>
        <dbReference type="Pfam" id="PF01694"/>
    </source>
</evidence>
<comment type="function">
    <text evidence="10">Serine protease involved in intramembrane proteolysis.</text>
</comment>